<gene>
    <name evidence="1" type="ORF">PSm6_00050</name>
</gene>
<evidence type="ECO:0000313" key="1">
    <source>
        <dbReference type="EMBL" id="BCD83598.1"/>
    </source>
</evidence>
<dbReference type="RefSeq" id="WP_265169193.1">
    <property type="nucleotide sequence ID" value="NZ_AP023081.1"/>
</dbReference>
<reference evidence="1" key="1">
    <citation type="submission" date="2020-05" db="EMBL/GenBank/DDBJ databases">
        <title>Complete genome sequence of Pseudomonas sp. Sm006.</title>
        <authorList>
            <person name="Takeuchi K."/>
            <person name="Someya N."/>
        </authorList>
    </citation>
    <scope>NUCLEOTIDE SEQUENCE</scope>
    <source>
        <strain evidence="1">Sm006</strain>
    </source>
</reference>
<keyword evidence="2" id="KW-1185">Reference proteome</keyword>
<organism evidence="1 2">
    <name type="scientific">Pseudomonas solani</name>
    <dbReference type="NCBI Taxonomy" id="2731552"/>
    <lineage>
        <taxon>Bacteria</taxon>
        <taxon>Pseudomonadati</taxon>
        <taxon>Pseudomonadota</taxon>
        <taxon>Gammaproteobacteria</taxon>
        <taxon>Pseudomonadales</taxon>
        <taxon>Pseudomonadaceae</taxon>
        <taxon>Pseudomonas</taxon>
    </lineage>
</organism>
<accession>A0ABN6BH12</accession>
<dbReference type="EMBL" id="AP023081">
    <property type="protein sequence ID" value="BCD83598.1"/>
    <property type="molecule type" value="Genomic_DNA"/>
</dbReference>
<name>A0ABN6BH12_9PSED</name>
<dbReference type="Proteomes" id="UP001064896">
    <property type="component" value="Chromosome"/>
</dbReference>
<protein>
    <submittedName>
        <fullName evidence="1">Uncharacterized protein</fullName>
    </submittedName>
</protein>
<proteinExistence type="predicted"/>
<evidence type="ECO:0000313" key="2">
    <source>
        <dbReference type="Proteomes" id="UP001064896"/>
    </source>
</evidence>
<sequence length="174" mass="17683">MAVVNVKSTAVTAGDAFPQSNISQRISGGRLRERVGVTEATSGDSIGSTYRLARVNSGDRISRVLLSCDAITTCAGDVGIYDIASVNAGAVVDADFFASAQSLASALVNQDVTHEADAADAGAGFGLADVEKQLWQALGLAADPGKWYDVAVTLTAAAGSAGTIALKVQYVDGN</sequence>